<dbReference type="AlphaFoldDB" id="A0A7T4K523"/>
<dbReference type="Pfam" id="PF00132">
    <property type="entry name" value="Hexapep"/>
    <property type="match status" value="1"/>
</dbReference>
<dbReference type="InterPro" id="IPR001451">
    <property type="entry name" value="Hexapep"/>
</dbReference>
<dbReference type="CDD" id="cd03354">
    <property type="entry name" value="LbH_SAT"/>
    <property type="match status" value="1"/>
</dbReference>
<evidence type="ECO:0000313" key="5">
    <source>
        <dbReference type="Proteomes" id="UP000595276"/>
    </source>
</evidence>
<keyword evidence="3" id="KW-0012">Acyltransferase</keyword>
<proteinExistence type="inferred from homology"/>
<evidence type="ECO:0000256" key="1">
    <source>
        <dbReference type="ARBA" id="ARBA00007274"/>
    </source>
</evidence>
<dbReference type="SUPFAM" id="SSF51161">
    <property type="entry name" value="Trimeric LpxA-like enzymes"/>
    <property type="match status" value="1"/>
</dbReference>
<name>A0A7T4K523_9FIRM</name>
<dbReference type="InterPro" id="IPR011004">
    <property type="entry name" value="Trimer_LpxA-like_sf"/>
</dbReference>
<evidence type="ECO:0000256" key="2">
    <source>
        <dbReference type="ARBA" id="ARBA00022679"/>
    </source>
</evidence>
<dbReference type="GeneID" id="79022709"/>
<protein>
    <submittedName>
        <fullName evidence="4">Serine acetyltransferase</fullName>
    </submittedName>
</protein>
<comment type="similarity">
    <text evidence="1">Belongs to the transferase hexapeptide repeat family.</text>
</comment>
<evidence type="ECO:0000313" key="4">
    <source>
        <dbReference type="EMBL" id="QQB61763.1"/>
    </source>
</evidence>
<dbReference type="PANTHER" id="PTHR42811">
    <property type="entry name" value="SERINE ACETYLTRANSFERASE"/>
    <property type="match status" value="1"/>
</dbReference>
<reference evidence="4 5" key="1">
    <citation type="submission" date="2020-12" db="EMBL/GenBank/DDBJ databases">
        <title>FDA dAtabase for Regulatory Grade micrObial Sequences (FDA-ARGOS): Supporting development and validation of Infectious Disease Dx tests.</title>
        <authorList>
            <person name="Sproer C."/>
            <person name="Gronow S."/>
            <person name="Severitt S."/>
            <person name="Schroder I."/>
            <person name="Tallon L."/>
            <person name="Sadzewicz L."/>
            <person name="Zhao X."/>
            <person name="Boylan J."/>
            <person name="Ott S."/>
            <person name="Bowen H."/>
            <person name="Vavikolanu K."/>
            <person name="Mehta A."/>
            <person name="Aluvathingal J."/>
            <person name="Nadendla S."/>
            <person name="Lowell S."/>
            <person name="Myers T."/>
            <person name="Yan Y."/>
            <person name="Sichtig H."/>
        </authorList>
    </citation>
    <scope>NUCLEOTIDE SEQUENCE [LARGE SCALE GENOMIC DNA]</scope>
    <source>
        <strain evidence="4 5">FDAARGOS_988</strain>
    </source>
</reference>
<keyword evidence="2 4" id="KW-0808">Transferase</keyword>
<dbReference type="Proteomes" id="UP000595276">
    <property type="component" value="Chromosome"/>
</dbReference>
<dbReference type="InterPro" id="IPR045304">
    <property type="entry name" value="LbH_SAT"/>
</dbReference>
<dbReference type="KEGG" id="avg:I6H45_08155"/>
<dbReference type="Gene3D" id="2.160.10.10">
    <property type="entry name" value="Hexapeptide repeat proteins"/>
    <property type="match status" value="1"/>
</dbReference>
<dbReference type="EMBL" id="CP066014">
    <property type="protein sequence ID" value="QQB61763.1"/>
    <property type="molecule type" value="Genomic_DNA"/>
</dbReference>
<organism evidence="4 5">
    <name type="scientific">Anaerococcus vaginalis</name>
    <dbReference type="NCBI Taxonomy" id="33037"/>
    <lineage>
        <taxon>Bacteria</taxon>
        <taxon>Bacillati</taxon>
        <taxon>Bacillota</taxon>
        <taxon>Tissierellia</taxon>
        <taxon>Tissierellales</taxon>
        <taxon>Peptoniphilaceae</taxon>
        <taxon>Anaerococcus</taxon>
    </lineage>
</organism>
<gene>
    <name evidence="4" type="ORF">I6H45_08155</name>
</gene>
<accession>A0A7T4K523</accession>
<dbReference type="RefSeq" id="WP_004839472.1">
    <property type="nucleotide sequence ID" value="NZ_CP066014.1"/>
</dbReference>
<sequence length="179" mass="20231">MRENCKSKLKADLCRYGGDYKKIPKFQKWFRKYQDSNNHLLKIFYKVLFVLNRKKNFVELSVNSKIGKGLYIGHPFAITINPESIIGENCNIHKGVTIGQENRGKKKGTPSIGNEVWIGINSTIVGNVRIGNDVLISANSFVNFDVPDHSIVIGNPGKIIPKENATKDYINNKYNDTCK</sequence>
<dbReference type="GO" id="GO:0016746">
    <property type="term" value="F:acyltransferase activity"/>
    <property type="evidence" value="ECO:0007669"/>
    <property type="project" value="UniProtKB-KW"/>
</dbReference>
<evidence type="ECO:0000256" key="3">
    <source>
        <dbReference type="ARBA" id="ARBA00023315"/>
    </source>
</evidence>